<evidence type="ECO:0000256" key="3">
    <source>
        <dbReference type="ARBA" id="ARBA00022574"/>
    </source>
</evidence>
<accession>A0A8H8A2A6</accession>
<dbReference type="InterPro" id="IPR001680">
    <property type="entry name" value="WD40_rpt"/>
</dbReference>
<feature type="compositionally biased region" description="Low complexity" evidence="8">
    <location>
        <begin position="1"/>
        <end position="13"/>
    </location>
</feature>
<evidence type="ECO:0000313" key="9">
    <source>
        <dbReference type="EMBL" id="KAG5463635.1"/>
    </source>
</evidence>
<feature type="region of interest" description="Disordered" evidence="8">
    <location>
        <begin position="1"/>
        <end position="29"/>
    </location>
</feature>
<dbReference type="InterPro" id="IPR045161">
    <property type="entry name" value="Utp18"/>
</dbReference>
<dbReference type="PANTHER" id="PTHR18359">
    <property type="entry name" value="WD-REPEAT PROTEIN-RELATED"/>
    <property type="match status" value="1"/>
</dbReference>
<evidence type="ECO:0000256" key="2">
    <source>
        <dbReference type="ARBA" id="ARBA00022552"/>
    </source>
</evidence>
<keyword evidence="3 7" id="KW-0853">WD repeat</keyword>
<organism evidence="9 10">
    <name type="scientific">Olpidium bornovanus</name>
    <dbReference type="NCBI Taxonomy" id="278681"/>
    <lineage>
        <taxon>Eukaryota</taxon>
        <taxon>Fungi</taxon>
        <taxon>Fungi incertae sedis</taxon>
        <taxon>Olpidiomycota</taxon>
        <taxon>Olpidiomycotina</taxon>
        <taxon>Olpidiomycetes</taxon>
        <taxon>Olpidiales</taxon>
        <taxon>Olpidiaceae</taxon>
        <taxon>Olpidium</taxon>
    </lineage>
</organism>
<dbReference type="GO" id="GO:0032040">
    <property type="term" value="C:small-subunit processome"/>
    <property type="evidence" value="ECO:0007669"/>
    <property type="project" value="TreeGrafter"/>
</dbReference>
<keyword evidence="2" id="KW-0698">rRNA processing</keyword>
<comment type="caution">
    <text evidence="9">The sequence shown here is derived from an EMBL/GenBank/DDBJ whole genome shotgun (WGS) entry which is preliminary data.</text>
</comment>
<dbReference type="GO" id="GO:0034388">
    <property type="term" value="C:Pwp2p-containing subcomplex of 90S preribosome"/>
    <property type="evidence" value="ECO:0007669"/>
    <property type="project" value="TreeGrafter"/>
</dbReference>
<dbReference type="InterPro" id="IPR015943">
    <property type="entry name" value="WD40/YVTN_repeat-like_dom_sf"/>
</dbReference>
<gene>
    <name evidence="9" type="ORF">BJ554DRAFT_5832</name>
</gene>
<evidence type="ECO:0000256" key="8">
    <source>
        <dbReference type="SAM" id="MobiDB-lite"/>
    </source>
</evidence>
<dbReference type="OrthoDB" id="1935146at2759"/>
<sequence length="553" mass="60058">MDAAAAPGAAAAARNKRKHGASAGAAAEPAVSFAAGKALRSTAPVAGGPPAPPEAREAERTAAARGAAATTQPGTAAREKPRRATADIDVAQLERLVFGTGSSSDSESEAEETPERRDGGTVETDAADVPRASNGEVKTGPRGIVCDGNDEESEPDSEGEVETAAPETGEPEISSGEERQSPKIADSIYGRKQPAWCDEDDDTFAVDVTAKARSRKLRKTEAETTLTGREYEQRLRAQYCRMNNPHVAFRQVRKDPPEADILITGRRKYFYTYDLQAGRVQRVSCIRGRENDKTLERFSISPAGDLVAFQGSGGYVSLVSTKTWQWVGGVQLNGGVKSVAWKPDGHGLYGVAADSQIYLWDVRNYSCTRTFPDHGGFKSNYLATSGDSKYLAVGGFVNVYDASRFDLSPASDDLATTFAPQPLKSLGNLTTTITQLKFNHDSQILGMASKLKKDKLRLVGRPSFVWPALFVAGRTGRRFITLFVMEASFTLYYSSREIQVHLPSLTVFQNWPTFQTPLSYVQCFDFSPRSGYIAVGNDKGKVLLYRLLQYRSA</sequence>
<evidence type="ECO:0000256" key="4">
    <source>
        <dbReference type="ARBA" id="ARBA00022737"/>
    </source>
</evidence>
<name>A0A8H8A2A6_9FUNG</name>
<evidence type="ECO:0000256" key="1">
    <source>
        <dbReference type="ARBA" id="ARBA00004604"/>
    </source>
</evidence>
<comment type="similarity">
    <text evidence="6">Belongs to the WD repeat UTP18 family.</text>
</comment>
<evidence type="ECO:0000313" key="10">
    <source>
        <dbReference type="Proteomes" id="UP000673691"/>
    </source>
</evidence>
<feature type="region of interest" description="Disordered" evidence="8">
    <location>
        <begin position="41"/>
        <end position="184"/>
    </location>
</feature>
<keyword evidence="5" id="KW-0539">Nucleus</keyword>
<evidence type="ECO:0000256" key="7">
    <source>
        <dbReference type="PROSITE-ProRule" id="PRU00221"/>
    </source>
</evidence>
<proteinExistence type="inferred from homology"/>
<evidence type="ECO:0000256" key="6">
    <source>
        <dbReference type="ARBA" id="ARBA00025767"/>
    </source>
</evidence>
<feature type="compositionally biased region" description="Low complexity" evidence="8">
    <location>
        <begin position="63"/>
        <end position="76"/>
    </location>
</feature>
<dbReference type="Gene3D" id="2.130.10.10">
    <property type="entry name" value="YVTN repeat-like/Quinoprotein amine dehydrogenase"/>
    <property type="match status" value="1"/>
</dbReference>
<comment type="subcellular location">
    <subcellularLocation>
        <location evidence="1">Nucleus</location>
        <location evidence="1">Nucleolus</location>
    </subcellularLocation>
</comment>
<feature type="repeat" description="WD" evidence="7">
    <location>
        <begin position="336"/>
        <end position="370"/>
    </location>
</feature>
<dbReference type="EMBL" id="JAEFCI010000317">
    <property type="protein sequence ID" value="KAG5463635.1"/>
    <property type="molecule type" value="Genomic_DNA"/>
</dbReference>
<feature type="compositionally biased region" description="Acidic residues" evidence="8">
    <location>
        <begin position="148"/>
        <end position="161"/>
    </location>
</feature>
<dbReference type="SMART" id="SM00320">
    <property type="entry name" value="WD40"/>
    <property type="match status" value="3"/>
</dbReference>
<dbReference type="PANTHER" id="PTHR18359:SF0">
    <property type="entry name" value="U3 SMALL NUCLEOLAR RNA-ASSOCIATED PROTEIN 18 HOMOLOG"/>
    <property type="match status" value="1"/>
</dbReference>
<feature type="compositionally biased region" description="Basic and acidic residues" evidence="8">
    <location>
        <begin position="77"/>
        <end position="86"/>
    </location>
</feature>
<dbReference type="Pfam" id="PF00400">
    <property type="entry name" value="WD40"/>
    <property type="match status" value="1"/>
</dbReference>
<dbReference type="InterPro" id="IPR019775">
    <property type="entry name" value="WD40_repeat_CS"/>
</dbReference>
<dbReference type="AlphaFoldDB" id="A0A8H8A2A6"/>
<dbReference type="PROSITE" id="PS00678">
    <property type="entry name" value="WD_REPEATS_1"/>
    <property type="match status" value="1"/>
</dbReference>
<dbReference type="SUPFAM" id="SSF50978">
    <property type="entry name" value="WD40 repeat-like"/>
    <property type="match status" value="1"/>
</dbReference>
<dbReference type="Proteomes" id="UP000673691">
    <property type="component" value="Unassembled WGS sequence"/>
</dbReference>
<keyword evidence="4" id="KW-0677">Repeat</keyword>
<protein>
    <submittedName>
        <fullName evidence="9">WD40-repeat-containing domain protein</fullName>
    </submittedName>
</protein>
<dbReference type="PROSITE" id="PS50082">
    <property type="entry name" value="WD_REPEATS_2"/>
    <property type="match status" value="1"/>
</dbReference>
<dbReference type="InterPro" id="IPR036322">
    <property type="entry name" value="WD40_repeat_dom_sf"/>
</dbReference>
<reference evidence="9 10" key="1">
    <citation type="journal article" name="Sci. Rep.">
        <title>Genome-scale phylogenetic analyses confirm Olpidium as the closest living zoosporic fungus to the non-flagellated, terrestrial fungi.</title>
        <authorList>
            <person name="Chang Y."/>
            <person name="Rochon D."/>
            <person name="Sekimoto S."/>
            <person name="Wang Y."/>
            <person name="Chovatia M."/>
            <person name="Sandor L."/>
            <person name="Salamov A."/>
            <person name="Grigoriev I.V."/>
            <person name="Stajich J.E."/>
            <person name="Spatafora J.W."/>
        </authorList>
    </citation>
    <scope>NUCLEOTIDE SEQUENCE [LARGE SCALE GENOMIC DNA]</scope>
    <source>
        <strain evidence="9">S191</strain>
    </source>
</reference>
<evidence type="ECO:0000256" key="5">
    <source>
        <dbReference type="ARBA" id="ARBA00023242"/>
    </source>
</evidence>
<dbReference type="GO" id="GO:0006364">
    <property type="term" value="P:rRNA processing"/>
    <property type="evidence" value="ECO:0007669"/>
    <property type="project" value="UniProtKB-KW"/>
</dbReference>
<keyword evidence="10" id="KW-1185">Reference proteome</keyword>